<accession>A0A8T0IW37</accession>
<evidence type="ECO:0000256" key="1">
    <source>
        <dbReference type="ARBA" id="ARBA00009941"/>
    </source>
</evidence>
<organism evidence="3 4">
    <name type="scientific">Ceratodon purpureus</name>
    <name type="common">Fire moss</name>
    <name type="synonym">Dicranum purpureum</name>
    <dbReference type="NCBI Taxonomy" id="3225"/>
    <lineage>
        <taxon>Eukaryota</taxon>
        <taxon>Viridiplantae</taxon>
        <taxon>Streptophyta</taxon>
        <taxon>Embryophyta</taxon>
        <taxon>Bryophyta</taxon>
        <taxon>Bryophytina</taxon>
        <taxon>Bryopsida</taxon>
        <taxon>Dicranidae</taxon>
        <taxon>Pseudoditrichales</taxon>
        <taxon>Ditrichaceae</taxon>
        <taxon>Ceratodon</taxon>
    </lineage>
</organism>
<dbReference type="GO" id="GO:0051603">
    <property type="term" value="P:proteolysis involved in protein catabolic process"/>
    <property type="evidence" value="ECO:0007669"/>
    <property type="project" value="TreeGrafter"/>
</dbReference>
<name>A0A8T0IW37_CERPU</name>
<dbReference type="GO" id="GO:0004197">
    <property type="term" value="F:cysteine-type endopeptidase activity"/>
    <property type="evidence" value="ECO:0007669"/>
    <property type="project" value="TreeGrafter"/>
</dbReference>
<reference evidence="3" key="1">
    <citation type="submission" date="2020-06" db="EMBL/GenBank/DDBJ databases">
        <title>WGS assembly of Ceratodon purpureus strain R40.</title>
        <authorList>
            <person name="Carey S.B."/>
            <person name="Jenkins J."/>
            <person name="Shu S."/>
            <person name="Lovell J.T."/>
            <person name="Sreedasyam A."/>
            <person name="Maumus F."/>
            <person name="Tiley G.P."/>
            <person name="Fernandez-Pozo N."/>
            <person name="Barry K."/>
            <person name="Chen C."/>
            <person name="Wang M."/>
            <person name="Lipzen A."/>
            <person name="Daum C."/>
            <person name="Saski C.A."/>
            <person name="Payton A.C."/>
            <person name="Mcbreen J.C."/>
            <person name="Conrad R.E."/>
            <person name="Kollar L.M."/>
            <person name="Olsson S."/>
            <person name="Huttunen S."/>
            <person name="Landis J.B."/>
            <person name="Wickett N.J."/>
            <person name="Johnson M.G."/>
            <person name="Rensing S.A."/>
            <person name="Grimwood J."/>
            <person name="Schmutz J."/>
            <person name="Mcdaniel S.F."/>
        </authorList>
    </citation>
    <scope>NUCLEOTIDE SEQUENCE</scope>
    <source>
        <strain evidence="3">R40</strain>
    </source>
</reference>
<protein>
    <recommendedName>
        <fullName evidence="2">Legumain prodomain domain-containing protein</fullName>
    </recommendedName>
</protein>
<comment type="similarity">
    <text evidence="1">Belongs to the peptidase C13 family.</text>
</comment>
<feature type="domain" description="Legumain prodomain" evidence="2">
    <location>
        <begin position="1"/>
        <end position="52"/>
    </location>
</feature>
<evidence type="ECO:0000313" key="4">
    <source>
        <dbReference type="Proteomes" id="UP000822688"/>
    </source>
</evidence>
<dbReference type="PANTHER" id="PTHR12000:SF42">
    <property type="entry name" value="LEGUMAIN"/>
    <property type="match status" value="1"/>
</dbReference>
<dbReference type="InterPro" id="IPR046427">
    <property type="entry name" value="Legumain_prodom_sf"/>
</dbReference>
<dbReference type="GO" id="GO:0006624">
    <property type="term" value="P:vacuolar protein processing"/>
    <property type="evidence" value="ECO:0007669"/>
    <property type="project" value="TreeGrafter"/>
</dbReference>
<gene>
    <name evidence="3" type="ORF">KC19_2G144400</name>
</gene>
<evidence type="ECO:0000313" key="3">
    <source>
        <dbReference type="EMBL" id="KAG0587159.1"/>
    </source>
</evidence>
<comment type="caution">
    <text evidence="3">The sequence shown here is derived from an EMBL/GenBank/DDBJ whole genome shotgun (WGS) entry which is preliminary data.</text>
</comment>
<sequence length="69" mass="7832">MHVDNSVKLIGDLLFGLDNSLKTLNTVRPAGQVLVDNWACLKFMVRDLEHYILKYMQVQLSAESTFYGA</sequence>
<dbReference type="InterPro" id="IPR048501">
    <property type="entry name" value="Legum_prodom"/>
</dbReference>
<dbReference type="Pfam" id="PF20985">
    <property type="entry name" value="Legum_prodom"/>
    <property type="match status" value="1"/>
</dbReference>
<dbReference type="EMBL" id="CM026422">
    <property type="protein sequence ID" value="KAG0587159.1"/>
    <property type="molecule type" value="Genomic_DNA"/>
</dbReference>
<dbReference type="GO" id="GO:0005773">
    <property type="term" value="C:vacuole"/>
    <property type="evidence" value="ECO:0007669"/>
    <property type="project" value="GOC"/>
</dbReference>
<proteinExistence type="inferred from homology"/>
<dbReference type="Gene3D" id="1.10.132.130">
    <property type="match status" value="1"/>
</dbReference>
<dbReference type="Proteomes" id="UP000822688">
    <property type="component" value="Chromosome 2"/>
</dbReference>
<dbReference type="AlphaFoldDB" id="A0A8T0IW37"/>
<evidence type="ECO:0000259" key="2">
    <source>
        <dbReference type="Pfam" id="PF20985"/>
    </source>
</evidence>
<dbReference type="PANTHER" id="PTHR12000">
    <property type="entry name" value="HEMOGLOBINASE FAMILY MEMBER"/>
    <property type="match status" value="1"/>
</dbReference>
<dbReference type="InterPro" id="IPR001096">
    <property type="entry name" value="Peptidase_C13"/>
</dbReference>
<keyword evidence="4" id="KW-1185">Reference proteome</keyword>